<reference evidence="2" key="1">
    <citation type="submission" date="2018-04" db="EMBL/GenBank/DDBJ databases">
        <authorList>
            <person name="Watanabe M."/>
            <person name="Kojima H."/>
        </authorList>
    </citation>
    <scope>NUCLEOTIDE SEQUENCE [LARGE SCALE GENOMIC DNA]</scope>
    <source>
        <strain evidence="2">Dysh456</strain>
    </source>
</reference>
<organism evidence="1 2">
    <name type="scientific">Aerosticca soli</name>
    <dbReference type="NCBI Taxonomy" id="2010829"/>
    <lineage>
        <taxon>Bacteria</taxon>
        <taxon>Pseudomonadati</taxon>
        <taxon>Pseudomonadota</taxon>
        <taxon>Gammaproteobacteria</taxon>
        <taxon>Lysobacterales</taxon>
        <taxon>Rhodanobacteraceae</taxon>
        <taxon>Aerosticca</taxon>
    </lineage>
</organism>
<dbReference type="KEGG" id="rbd:ALSL_2135"/>
<dbReference type="Proteomes" id="UP000270530">
    <property type="component" value="Chromosome"/>
</dbReference>
<reference evidence="2" key="2">
    <citation type="submission" date="2018-06" db="EMBL/GenBank/DDBJ databases">
        <title>Genome sequence of Rhodanobacteraceae bacterium strain Dysh456.</title>
        <authorList>
            <person name="Fukui M."/>
        </authorList>
    </citation>
    <scope>NUCLEOTIDE SEQUENCE [LARGE SCALE GENOMIC DNA]</scope>
    <source>
        <strain evidence="2">Dysh456</strain>
    </source>
</reference>
<dbReference type="EMBL" id="AP018560">
    <property type="protein sequence ID" value="BBD80761.1"/>
    <property type="molecule type" value="Genomic_DNA"/>
</dbReference>
<evidence type="ECO:0000313" key="1">
    <source>
        <dbReference type="EMBL" id="BBD80761.1"/>
    </source>
</evidence>
<protein>
    <submittedName>
        <fullName evidence="1">Prevent host death protein</fullName>
    </submittedName>
</protein>
<gene>
    <name evidence="1" type="ORF">ALSL_2135</name>
</gene>
<name>A0A2Z6E7S9_9GAMM</name>
<keyword evidence="2" id="KW-1185">Reference proteome</keyword>
<dbReference type="RefSeq" id="WP_126538988.1">
    <property type="nucleotide sequence ID" value="NZ_AP018560.1"/>
</dbReference>
<evidence type="ECO:0000313" key="2">
    <source>
        <dbReference type="Proteomes" id="UP000270530"/>
    </source>
</evidence>
<accession>A0A2Z6E7S9</accession>
<dbReference type="AlphaFoldDB" id="A0A2Z6E7S9"/>
<proteinExistence type="predicted"/>
<sequence>MTRPIKIETLRELVSAGSVQSATIMGQKGGYAVLVDVGMQQRPLGTKYGKARMFATTDTAVKALREIGMQRFKVDVTHYEPGSLRPGRPDTTRRAKEAAHRLEHDRWFRDQVQRTKAAIEAGTEPLIDGDTLWAELTAEAERMDATRRARK</sequence>
<dbReference type="OrthoDB" id="3174560at2"/>